<accession>A0ABP7FHP9</accession>
<protein>
    <submittedName>
        <fullName evidence="3">Exopolyphosphatase</fullName>
    </submittedName>
</protein>
<feature type="domain" description="Ppx/GppA phosphatase N-terminal" evidence="2">
    <location>
        <begin position="32"/>
        <end position="300"/>
    </location>
</feature>
<evidence type="ECO:0000259" key="2">
    <source>
        <dbReference type="Pfam" id="PF02541"/>
    </source>
</evidence>
<dbReference type="InterPro" id="IPR050273">
    <property type="entry name" value="GppA/Ppx_hydrolase"/>
</dbReference>
<dbReference type="Gene3D" id="3.30.420.150">
    <property type="entry name" value="Exopolyphosphatase. Domain 2"/>
    <property type="match status" value="1"/>
</dbReference>
<dbReference type="InterPro" id="IPR003695">
    <property type="entry name" value="Ppx_GppA_N"/>
</dbReference>
<dbReference type="PANTHER" id="PTHR30005:SF0">
    <property type="entry name" value="RETROGRADE REGULATION PROTEIN 2"/>
    <property type="match status" value="1"/>
</dbReference>
<dbReference type="InterPro" id="IPR043129">
    <property type="entry name" value="ATPase_NBD"/>
</dbReference>
<dbReference type="Pfam" id="PF02541">
    <property type="entry name" value="Ppx-GppA"/>
    <property type="match status" value="1"/>
</dbReference>
<proteinExistence type="inferred from homology"/>
<comment type="caution">
    <text evidence="3">The sequence shown here is derived from an EMBL/GenBank/DDBJ whole genome shotgun (WGS) entry which is preliminary data.</text>
</comment>
<dbReference type="SUPFAM" id="SSF53067">
    <property type="entry name" value="Actin-like ATPase domain"/>
    <property type="match status" value="2"/>
</dbReference>
<reference evidence="4" key="1">
    <citation type="journal article" date="2019" name="Int. J. Syst. Evol. Microbiol.">
        <title>The Global Catalogue of Microorganisms (GCM) 10K type strain sequencing project: providing services to taxonomists for standard genome sequencing and annotation.</title>
        <authorList>
            <consortium name="The Broad Institute Genomics Platform"/>
            <consortium name="The Broad Institute Genome Sequencing Center for Infectious Disease"/>
            <person name="Wu L."/>
            <person name="Ma J."/>
        </authorList>
    </citation>
    <scope>NUCLEOTIDE SEQUENCE [LARGE SCALE GENOMIC DNA]</scope>
    <source>
        <strain evidence="4">JCM 30846</strain>
    </source>
</reference>
<keyword evidence="4" id="KW-1185">Reference proteome</keyword>
<evidence type="ECO:0000313" key="4">
    <source>
        <dbReference type="Proteomes" id="UP001499884"/>
    </source>
</evidence>
<dbReference type="Proteomes" id="UP001499884">
    <property type="component" value="Unassembled WGS sequence"/>
</dbReference>
<dbReference type="Gene3D" id="3.30.420.40">
    <property type="match status" value="1"/>
</dbReference>
<evidence type="ECO:0000313" key="3">
    <source>
        <dbReference type="EMBL" id="GAA3736065.1"/>
    </source>
</evidence>
<gene>
    <name evidence="3" type="ORF">GCM10023082_36430</name>
</gene>
<dbReference type="PANTHER" id="PTHR30005">
    <property type="entry name" value="EXOPOLYPHOSPHATASE"/>
    <property type="match status" value="1"/>
</dbReference>
<comment type="similarity">
    <text evidence="1">Belongs to the GppA/Ppx family.</text>
</comment>
<dbReference type="EMBL" id="BAABEP010000024">
    <property type="protein sequence ID" value="GAA3736065.1"/>
    <property type="molecule type" value="Genomic_DNA"/>
</dbReference>
<organism evidence="3 4">
    <name type="scientific">Streptomyces tremellae</name>
    <dbReference type="NCBI Taxonomy" id="1124239"/>
    <lineage>
        <taxon>Bacteria</taxon>
        <taxon>Bacillati</taxon>
        <taxon>Actinomycetota</taxon>
        <taxon>Actinomycetes</taxon>
        <taxon>Kitasatosporales</taxon>
        <taxon>Streptomycetaceae</taxon>
        <taxon>Streptomyces</taxon>
    </lineage>
</organism>
<name>A0ABP7FHP9_9ACTN</name>
<dbReference type="RefSeq" id="WP_345648329.1">
    <property type="nucleotide sequence ID" value="NZ_BAABEP010000024.1"/>
</dbReference>
<sequence length="322" mass="33950">MRVAVVDVGSTSAHVDVVELRRSKPPRQSATVKHKVSLSREVGPDGRIRKKSMARLVRAVGRAAETAAQHGAEEMVAFATSVVRDAPNREAVLARVAAASGVRLGVLSPRQEAGLTYEGARAWRRPGREVPLLVADIGGGTLELSFGTGPRARSAVSAPLGARRLTLAALPGDPPGAGEVARLRRRLAREVPALLDRLGPLPAGTARVGASRVFAQLAATTVEAGAVADEPVLVRERLRAALPELAAMTWRERAERPGVSRSRAPHILAGALLAEALMEAAGIEELPVCPWGLREGIALRLRAGLDGDPWSVAGLDRLRQPA</sequence>
<evidence type="ECO:0000256" key="1">
    <source>
        <dbReference type="ARBA" id="ARBA00007125"/>
    </source>
</evidence>